<dbReference type="Gene3D" id="1.20.1280.50">
    <property type="match status" value="1"/>
</dbReference>
<dbReference type="SMART" id="SM00256">
    <property type="entry name" value="FBOX"/>
    <property type="match status" value="1"/>
</dbReference>
<organism evidence="2 3">
    <name type="scientific">Adineta steineri</name>
    <dbReference type="NCBI Taxonomy" id="433720"/>
    <lineage>
        <taxon>Eukaryota</taxon>
        <taxon>Metazoa</taxon>
        <taxon>Spiralia</taxon>
        <taxon>Gnathifera</taxon>
        <taxon>Rotifera</taxon>
        <taxon>Eurotatoria</taxon>
        <taxon>Bdelloidea</taxon>
        <taxon>Adinetida</taxon>
        <taxon>Adinetidae</taxon>
        <taxon>Adineta</taxon>
    </lineage>
</organism>
<protein>
    <recommendedName>
        <fullName evidence="1">F-box domain-containing protein</fullName>
    </recommendedName>
</protein>
<feature type="domain" description="F-box" evidence="1">
    <location>
        <begin position="2"/>
        <end position="48"/>
    </location>
</feature>
<sequence>MSLTLENLPPELFRYILTYLSPEETSALAQTSHQMKRVTRDDKIWQQYFLTRYIYTVCKPQYSNEEYLSDSVLKLTKPPNDLRLGNAGSSTRRLPIE</sequence>
<evidence type="ECO:0000259" key="1">
    <source>
        <dbReference type="PROSITE" id="PS50181"/>
    </source>
</evidence>
<name>A0A820BMC9_9BILA</name>
<reference evidence="2" key="1">
    <citation type="submission" date="2021-02" db="EMBL/GenBank/DDBJ databases">
        <authorList>
            <person name="Nowell W R."/>
        </authorList>
    </citation>
    <scope>NUCLEOTIDE SEQUENCE</scope>
</reference>
<dbReference type="PROSITE" id="PS50181">
    <property type="entry name" value="FBOX"/>
    <property type="match status" value="1"/>
</dbReference>
<dbReference type="Pfam" id="PF12937">
    <property type="entry name" value="F-box-like"/>
    <property type="match status" value="1"/>
</dbReference>
<dbReference type="AlphaFoldDB" id="A0A820BMC9"/>
<accession>A0A820BMC9</accession>
<evidence type="ECO:0000313" key="2">
    <source>
        <dbReference type="EMBL" id="CAF4195096.1"/>
    </source>
</evidence>
<dbReference type="SUPFAM" id="SSF81383">
    <property type="entry name" value="F-box domain"/>
    <property type="match status" value="1"/>
</dbReference>
<proteinExistence type="predicted"/>
<dbReference type="EMBL" id="CAJOBB010007813">
    <property type="protein sequence ID" value="CAF4195096.1"/>
    <property type="molecule type" value="Genomic_DNA"/>
</dbReference>
<gene>
    <name evidence="2" type="ORF">KXQ929_LOCUS39759</name>
</gene>
<dbReference type="InterPro" id="IPR001810">
    <property type="entry name" value="F-box_dom"/>
</dbReference>
<evidence type="ECO:0000313" key="3">
    <source>
        <dbReference type="Proteomes" id="UP000663868"/>
    </source>
</evidence>
<comment type="caution">
    <text evidence="2">The sequence shown here is derived from an EMBL/GenBank/DDBJ whole genome shotgun (WGS) entry which is preliminary data.</text>
</comment>
<dbReference type="InterPro" id="IPR036047">
    <property type="entry name" value="F-box-like_dom_sf"/>
</dbReference>
<dbReference type="Proteomes" id="UP000663868">
    <property type="component" value="Unassembled WGS sequence"/>
</dbReference>